<dbReference type="UniPathway" id="UPA00143"/>
<dbReference type="GO" id="GO:0051781">
    <property type="term" value="P:positive regulation of cell division"/>
    <property type="evidence" value="ECO:0007669"/>
    <property type="project" value="EnsemblPlants"/>
</dbReference>
<keyword evidence="6" id="KW-0156">Chromatin regulator</keyword>
<comment type="similarity">
    <text evidence="6">Belongs to the BRE1 family.</text>
</comment>
<evidence type="ECO:0000256" key="7">
    <source>
        <dbReference type="SAM" id="Coils"/>
    </source>
</evidence>
<dbReference type="GO" id="GO:0006513">
    <property type="term" value="P:protein monoubiquitination"/>
    <property type="evidence" value="ECO:0007669"/>
    <property type="project" value="EnsemblPlants"/>
</dbReference>
<evidence type="ECO:0000256" key="6">
    <source>
        <dbReference type="RuleBase" id="RU365038"/>
    </source>
</evidence>
<dbReference type="OMA" id="THIEIMT"/>
<dbReference type="GO" id="GO:0042803">
    <property type="term" value="F:protein homodimerization activity"/>
    <property type="evidence" value="ECO:0007669"/>
    <property type="project" value="EnsemblPlants"/>
</dbReference>
<name>W1NWZ6_AMBTC</name>
<feature type="coiled-coil region" evidence="7">
    <location>
        <begin position="511"/>
        <end position="541"/>
    </location>
</feature>
<dbReference type="GO" id="GO:0010389">
    <property type="term" value="P:regulation of G2/M transition of mitotic cell cycle"/>
    <property type="evidence" value="ECO:0007669"/>
    <property type="project" value="EnsemblPlants"/>
</dbReference>
<evidence type="ECO:0000313" key="10">
    <source>
        <dbReference type="EMBL" id="ERN00153.1"/>
    </source>
</evidence>
<dbReference type="GO" id="GO:0051301">
    <property type="term" value="P:cell division"/>
    <property type="evidence" value="ECO:0007669"/>
    <property type="project" value="EnsemblPlants"/>
</dbReference>
<dbReference type="PROSITE" id="PS50058">
    <property type="entry name" value="G_PROTEIN_GAMMA"/>
    <property type="match status" value="1"/>
</dbReference>
<dbReference type="EMBL" id="KI394940">
    <property type="protein sequence ID" value="ERN00153.1"/>
    <property type="molecule type" value="Genomic_DNA"/>
</dbReference>
<keyword evidence="3 6" id="KW-0863">Zinc-finger</keyword>
<dbReference type="eggNOG" id="KOG0978">
    <property type="taxonomic scope" value="Eukaryota"/>
</dbReference>
<organism evidence="10 11">
    <name type="scientific">Amborella trichopoda</name>
    <dbReference type="NCBI Taxonomy" id="13333"/>
    <lineage>
        <taxon>Eukaryota</taxon>
        <taxon>Viridiplantae</taxon>
        <taxon>Streptophyta</taxon>
        <taxon>Embryophyta</taxon>
        <taxon>Tracheophyta</taxon>
        <taxon>Spermatophyta</taxon>
        <taxon>Magnoliopsida</taxon>
        <taxon>Amborellales</taxon>
        <taxon>Amborellaceae</taxon>
        <taxon>Amborella</taxon>
    </lineage>
</organism>
<accession>W1NWZ6</accession>
<feature type="coiled-coil region" evidence="7">
    <location>
        <begin position="45"/>
        <end position="72"/>
    </location>
</feature>
<dbReference type="GO" id="GO:0140936">
    <property type="term" value="F:histone H2B deubiquitinase activity"/>
    <property type="evidence" value="ECO:0007669"/>
    <property type="project" value="EnsemblPlants"/>
</dbReference>
<evidence type="ECO:0000256" key="8">
    <source>
        <dbReference type="SAM" id="MobiDB-lite"/>
    </source>
</evidence>
<feature type="domain" description="G protein gamma" evidence="9">
    <location>
        <begin position="197"/>
        <end position="269"/>
    </location>
</feature>
<dbReference type="GO" id="GO:0005634">
    <property type="term" value="C:nucleus"/>
    <property type="evidence" value="ECO:0000318"/>
    <property type="project" value="GO_Central"/>
</dbReference>
<dbReference type="Gramene" id="ERN00153">
    <property type="protein sequence ID" value="ERN00153"/>
    <property type="gene ID" value="AMTR_s00111p00036140"/>
</dbReference>
<comment type="subcellular location">
    <subcellularLocation>
        <location evidence="1 6">Nucleus</location>
    </subcellularLocation>
</comment>
<dbReference type="GO" id="GO:0033503">
    <property type="term" value="C:HULC complex"/>
    <property type="evidence" value="ECO:0000318"/>
    <property type="project" value="GO_Central"/>
</dbReference>
<dbReference type="InterPro" id="IPR013956">
    <property type="entry name" value="E3_ubiquit_lig_Bre1"/>
</dbReference>
<feature type="coiled-coil region" evidence="7">
    <location>
        <begin position="582"/>
        <end position="630"/>
    </location>
</feature>
<comment type="pathway">
    <text evidence="6">Protein modification; protein ubiquitination.</text>
</comment>
<evidence type="ECO:0000256" key="3">
    <source>
        <dbReference type="ARBA" id="ARBA00022771"/>
    </source>
</evidence>
<dbReference type="PANTHER" id="PTHR23163:SF0">
    <property type="entry name" value="E3 UBIQUITIN-PROTEIN LIGASE BRE1"/>
    <property type="match status" value="1"/>
</dbReference>
<sequence>MGSTGEPDRKRRSFSSLSPTSAKKHSLPPPSEEKKVDTAVLQYQNQKLFQQLEAQKSEFDALENKFRQLKEQQYDYDSTLKVVNRAWEKLVSNLESLSIRITGCGKGARGLKISHAVDDSARELSPLEDDFLGRLQQTGATESSSSNGSFNQKGDLNTAHASTEKVLRNVVAAINDVWSEDEEISTVICESLPKDEASEQLQQTDRDLRKEVNKLRGELHDLHLKHRSIANDVQNHCDIDARNKSELKRLAGELKNTITELEESNCKLMALKAQRDAAQGASFPVLNLGNTHISGEKARDKMKELHDMESTLDELTVQAESRLSELKAAHEERIDILKQLANIQSSLKDMKQICSSKCYLLLSDQLEKSKAEVERYQALLEKLQVEKDSYIWRDREVNLKVDLADISRSIGASIESRARYLETELKKQVDEKNLLECKLAAAAKEPGRKEIIAEFKVMVSSLNKEMGVMQDQMSKYKEAAMEVHSLRAIVQSLSNRLERKTNAIKTLSIGSTEQTSEIQKLQAVVQDLKESEQELKLILEMYGRESTDPREVVEARNMEYKAWAHVQSLKSALDEHNLELRVKAANEAEAVSQQRLAAAEAEIVELRQKLEESGRDISVLTEDLKSKNEEGEAYLSEIEMIGQAYEDMQTQNRHLLQQITERDDYNIKLVLEGVKGRQHNDDLHMETQSMDKEVHEKNVSLDAYRHKVAHVEEQIKLCSEHISKISEEVWHSSLALENTRIKALEIQRESQQLKQLLEESRSKAEQNRLSVLELQIQLENERFDKRRIEEDLEVVTRRAARINARTDGSSIAEKLQDEIKEYKAILKCSICLERSKEYVQWYH</sequence>
<feature type="coiled-coil region" evidence="7">
    <location>
        <begin position="359"/>
        <end position="386"/>
    </location>
</feature>
<feature type="coiled-coil region" evidence="7">
    <location>
        <begin position="736"/>
        <end position="805"/>
    </location>
</feature>
<evidence type="ECO:0000256" key="5">
    <source>
        <dbReference type="ARBA" id="ARBA00023242"/>
    </source>
</evidence>
<evidence type="ECO:0000313" key="11">
    <source>
        <dbReference type="Proteomes" id="UP000017836"/>
    </source>
</evidence>
<evidence type="ECO:0000256" key="4">
    <source>
        <dbReference type="ARBA" id="ARBA00022833"/>
    </source>
</evidence>
<keyword evidence="6" id="KW-0808">Transferase</keyword>
<evidence type="ECO:0000256" key="2">
    <source>
        <dbReference type="ARBA" id="ARBA00022723"/>
    </source>
</evidence>
<feature type="region of interest" description="Disordered" evidence="8">
    <location>
        <begin position="1"/>
        <end position="37"/>
    </location>
</feature>
<proteinExistence type="inferred from homology"/>
<keyword evidence="6 7" id="KW-0175">Coiled coil</keyword>
<reference evidence="11" key="1">
    <citation type="journal article" date="2013" name="Science">
        <title>The Amborella genome and the evolution of flowering plants.</title>
        <authorList>
            <consortium name="Amborella Genome Project"/>
        </authorList>
    </citation>
    <scope>NUCLEOTIDE SEQUENCE [LARGE SCALE GENOMIC DNA]</scope>
</reference>
<keyword evidence="4 6" id="KW-0862">Zinc</keyword>
<dbReference type="GO" id="GO:0010162">
    <property type="term" value="P:seed dormancy process"/>
    <property type="evidence" value="ECO:0007669"/>
    <property type="project" value="EnsemblPlants"/>
</dbReference>
<protein>
    <recommendedName>
        <fullName evidence="6">E3 ubiquitin protein ligase</fullName>
        <ecNumber evidence="6">2.3.2.27</ecNumber>
    </recommendedName>
</protein>
<dbReference type="GO" id="GO:0009965">
    <property type="term" value="P:leaf morphogenesis"/>
    <property type="evidence" value="ECO:0007669"/>
    <property type="project" value="EnsemblPlants"/>
</dbReference>
<dbReference type="HOGENOM" id="CLU_002640_1_0_1"/>
<dbReference type="GO" id="GO:0045087">
    <property type="term" value="P:innate immune response"/>
    <property type="evidence" value="ECO:0007669"/>
    <property type="project" value="EnsemblPlants"/>
</dbReference>
<dbReference type="AlphaFoldDB" id="W1NWZ6"/>
<dbReference type="STRING" id="13333.W1NWZ6"/>
<comment type="catalytic activity">
    <reaction evidence="6">
        <text>S-ubiquitinyl-[E2 ubiquitin-conjugating enzyme]-L-cysteine + [acceptor protein]-L-lysine = [E2 ubiquitin-conjugating enzyme]-L-cysteine + N(6)-ubiquitinyl-[acceptor protein]-L-lysine.</text>
        <dbReference type="EC" id="2.3.2.27"/>
    </reaction>
</comment>
<keyword evidence="5 6" id="KW-0539">Nucleus</keyword>
<dbReference type="GO" id="GO:0140852">
    <property type="term" value="F:histone ubiquitin ligase activity"/>
    <property type="evidence" value="ECO:0007669"/>
    <property type="project" value="EnsemblPlants"/>
</dbReference>
<dbReference type="InterPro" id="IPR015898">
    <property type="entry name" value="G-protein_gamma-like_dom"/>
</dbReference>
<keyword evidence="6" id="KW-0833">Ubl conjugation pathway</keyword>
<dbReference type="GO" id="GO:0050832">
    <property type="term" value="P:defense response to fungus"/>
    <property type="evidence" value="ECO:0007669"/>
    <property type="project" value="EnsemblPlants"/>
</dbReference>
<dbReference type="EC" id="2.3.2.27" evidence="6"/>
<keyword evidence="11" id="KW-1185">Reference proteome</keyword>
<evidence type="ECO:0000259" key="9">
    <source>
        <dbReference type="PROSITE" id="PS50058"/>
    </source>
</evidence>
<dbReference type="GO" id="GO:0010228">
    <property type="term" value="P:vegetative to reproductive phase transition of meristem"/>
    <property type="evidence" value="ECO:0007669"/>
    <property type="project" value="EnsemblPlants"/>
</dbReference>
<dbReference type="PANTHER" id="PTHR23163">
    <property type="entry name" value="RING FINGER PROTEIN-RELATED"/>
    <property type="match status" value="1"/>
</dbReference>
<keyword evidence="2 6" id="KW-0479">Metal-binding</keyword>
<feature type="coiled-coil region" evidence="7">
    <location>
        <begin position="244"/>
        <end position="318"/>
    </location>
</feature>
<dbReference type="GO" id="GO:0061630">
    <property type="term" value="F:ubiquitin protein ligase activity"/>
    <property type="evidence" value="ECO:0000318"/>
    <property type="project" value="GO_Central"/>
</dbReference>
<dbReference type="GO" id="GO:0008270">
    <property type="term" value="F:zinc ion binding"/>
    <property type="evidence" value="ECO:0007669"/>
    <property type="project" value="UniProtKB-KW"/>
</dbReference>
<dbReference type="Proteomes" id="UP000017836">
    <property type="component" value="Unassembled WGS sequence"/>
</dbReference>
<dbReference type="GO" id="GO:0007186">
    <property type="term" value="P:G protein-coupled receptor signaling pathway"/>
    <property type="evidence" value="ECO:0007669"/>
    <property type="project" value="InterPro"/>
</dbReference>
<gene>
    <name evidence="10" type="ORF">AMTR_s00111p00036140</name>
</gene>
<evidence type="ECO:0000256" key="1">
    <source>
        <dbReference type="ARBA" id="ARBA00004123"/>
    </source>
</evidence>